<evidence type="ECO:0000313" key="5">
    <source>
        <dbReference type="Proteomes" id="UP001604277"/>
    </source>
</evidence>
<dbReference type="PANTHER" id="PTHR10992:SF1032">
    <property type="entry name" value="METHYLESTERASE 17"/>
    <property type="match status" value="1"/>
</dbReference>
<evidence type="ECO:0000256" key="2">
    <source>
        <dbReference type="SAM" id="MobiDB-lite"/>
    </source>
</evidence>
<evidence type="ECO:0000256" key="1">
    <source>
        <dbReference type="ARBA" id="ARBA00022801"/>
    </source>
</evidence>
<name>A0ABD1WJS0_9LAMI</name>
<dbReference type="InterPro" id="IPR029058">
    <property type="entry name" value="AB_hydrolase_fold"/>
</dbReference>
<dbReference type="EMBL" id="JBFOLJ010000003">
    <property type="protein sequence ID" value="KAL2549944.1"/>
    <property type="molecule type" value="Genomic_DNA"/>
</dbReference>
<keyword evidence="5" id="KW-1185">Reference proteome</keyword>
<feature type="region of interest" description="Disordered" evidence="2">
    <location>
        <begin position="278"/>
        <end position="301"/>
    </location>
</feature>
<dbReference type="InterPro" id="IPR045889">
    <property type="entry name" value="MES/HNL"/>
</dbReference>
<dbReference type="SUPFAM" id="SSF53474">
    <property type="entry name" value="alpha/beta-Hydrolases"/>
    <property type="match status" value="1"/>
</dbReference>
<reference evidence="5" key="1">
    <citation type="submission" date="2024-07" db="EMBL/GenBank/DDBJ databases">
        <title>Two chromosome-level genome assemblies of Korean endemic species Abeliophyllum distichum and Forsythia ovata (Oleaceae).</title>
        <authorList>
            <person name="Jang H."/>
        </authorList>
    </citation>
    <scope>NUCLEOTIDE SEQUENCE [LARGE SCALE GENOMIC DNA]</scope>
</reference>
<proteinExistence type="predicted"/>
<dbReference type="InterPro" id="IPR000073">
    <property type="entry name" value="AB_hydrolase_1"/>
</dbReference>
<accession>A0ABD1WJS0</accession>
<comment type="caution">
    <text evidence="4">The sequence shown here is derived from an EMBL/GenBank/DDBJ whole genome shotgun (WGS) entry which is preliminary data.</text>
</comment>
<dbReference type="Pfam" id="PF00561">
    <property type="entry name" value="Abhydrolase_1"/>
    <property type="match status" value="1"/>
</dbReference>
<evidence type="ECO:0000259" key="3">
    <source>
        <dbReference type="Pfam" id="PF00561"/>
    </source>
</evidence>
<dbReference type="FunFam" id="3.40.50.1820:FF:000025">
    <property type="entry name" value="putative methylesterase 11, chloroplastic"/>
    <property type="match status" value="1"/>
</dbReference>
<gene>
    <name evidence="4" type="ORF">Fot_11474</name>
</gene>
<dbReference type="AlphaFoldDB" id="A0ABD1WJS0"/>
<evidence type="ECO:0000313" key="4">
    <source>
        <dbReference type="EMBL" id="KAL2549944.1"/>
    </source>
</evidence>
<dbReference type="Proteomes" id="UP001604277">
    <property type="component" value="Unassembled WGS sequence"/>
</dbReference>
<dbReference type="PANTHER" id="PTHR10992">
    <property type="entry name" value="METHYLESTERASE FAMILY MEMBER"/>
    <property type="match status" value="1"/>
</dbReference>
<feature type="compositionally biased region" description="Polar residues" evidence="2">
    <location>
        <begin position="278"/>
        <end position="288"/>
    </location>
</feature>
<protein>
    <submittedName>
        <fullName evidence="4">Methylesterase 17</fullName>
    </submittedName>
</protein>
<sequence length="339" mass="37675">MGEEIAGEVVMKEKRLNKAHFVLVHGIGGGGWCWYKIRCLMENSGYRVTCIDLKGAGIDQTDPNTILSFEDYNKPLIDFMSSLDDQEKVILVGHSAGGLSLTDAIHKFANKISLAVFLAATMLKMGFVTDQDIKHGVPDLSDFGEFADVYDVGFGLGQDHPPTTMIIKKELQRKIIYQLSPLEDSTLAAMLLRPGPSQALTCAQFTEEDKAEQVPRIYIKTTHDNVIKPDQQDAMIKRWPPSDVYVLETAFVEQNSKFETACITGLHEEMRGLSENEISQLKNSSNNESNDEHIKSKARGCHVNPKGHVVKVIGPTDKSNRMLVSNDEVRASNRHTALD</sequence>
<organism evidence="4 5">
    <name type="scientific">Forsythia ovata</name>
    <dbReference type="NCBI Taxonomy" id="205694"/>
    <lineage>
        <taxon>Eukaryota</taxon>
        <taxon>Viridiplantae</taxon>
        <taxon>Streptophyta</taxon>
        <taxon>Embryophyta</taxon>
        <taxon>Tracheophyta</taxon>
        <taxon>Spermatophyta</taxon>
        <taxon>Magnoliopsida</taxon>
        <taxon>eudicotyledons</taxon>
        <taxon>Gunneridae</taxon>
        <taxon>Pentapetalae</taxon>
        <taxon>asterids</taxon>
        <taxon>lamiids</taxon>
        <taxon>Lamiales</taxon>
        <taxon>Oleaceae</taxon>
        <taxon>Forsythieae</taxon>
        <taxon>Forsythia</taxon>
    </lineage>
</organism>
<dbReference type="GO" id="GO:0052689">
    <property type="term" value="F:carboxylic ester hydrolase activity"/>
    <property type="evidence" value="ECO:0007669"/>
    <property type="project" value="UniProtKB-ARBA"/>
</dbReference>
<dbReference type="Gene3D" id="3.40.50.1820">
    <property type="entry name" value="alpha/beta hydrolase"/>
    <property type="match status" value="1"/>
</dbReference>
<keyword evidence="1" id="KW-0378">Hydrolase</keyword>
<feature type="domain" description="AB hydrolase-1" evidence="3">
    <location>
        <begin position="20"/>
        <end position="248"/>
    </location>
</feature>